<dbReference type="SUPFAM" id="SSF56112">
    <property type="entry name" value="Protein kinase-like (PK-like)"/>
    <property type="match status" value="1"/>
</dbReference>
<keyword evidence="7 11" id="KW-0472">Membrane</keyword>
<keyword evidence="3 11" id="KW-0812">Transmembrane</keyword>
<dbReference type="GO" id="GO:0004672">
    <property type="term" value="F:protein kinase activity"/>
    <property type="evidence" value="ECO:0007669"/>
    <property type="project" value="InterPro"/>
</dbReference>
<evidence type="ECO:0000256" key="11">
    <source>
        <dbReference type="SAM" id="Phobius"/>
    </source>
</evidence>
<keyword evidence="4 12" id="KW-0732">Signal</keyword>
<evidence type="ECO:0000256" key="12">
    <source>
        <dbReference type="SAM" id="SignalP"/>
    </source>
</evidence>
<dbReference type="Gene3D" id="2.10.25.10">
    <property type="entry name" value="Laminin"/>
    <property type="match status" value="1"/>
</dbReference>
<dbReference type="PANTHER" id="PTHR33491">
    <property type="entry name" value="OSJNBA0016N04.9 PROTEIN"/>
    <property type="match status" value="1"/>
</dbReference>
<dbReference type="Gene3D" id="3.30.200.20">
    <property type="entry name" value="Phosphorylase Kinase, domain 1"/>
    <property type="match status" value="1"/>
</dbReference>
<evidence type="ECO:0000256" key="2">
    <source>
        <dbReference type="ARBA" id="ARBA00022536"/>
    </source>
</evidence>
<sequence length="558" mass="62578">MGLFSGMYSLRLVAVLMLLLMVANATAHELALPNSKPGCLRECGELDIPYPFGTRAGCYLNEDFLITCNTTHNPPTPFWGDSNIPVTNINMDGQLQIQTLVSKDCYNKTDRIDSIWNTTLWLAKTTISDAQNKFTVVGCDSYGYIRGKIGDKNYRGGCISSCGSKDDVMDGSCFGSGCCQIDIPKGLKEIAVEAYSFNGLQNVSQFNPCSYAFVIDDSQFNFSSSNLSIITERVPTVIHWAITGQGECEEARRNKTSYACKQNSECYETDANNSVRGYLCRCKDGYEGNPYLSCRDIDECENGNHLCSKHAKCTNIEGNYTCECIKGYNGEGRKDGDSCMLNQSSTVITKIVTGVGLSFVILLVFSSWLYFMFKKRRLVKLKEFFFQQNGGILLQQQLSKQSGSCDTAKIFSEKELKKATNNFDEKRIIGRGGYGTVYKGFLKDDKPVAIKKSKIVDKSQIEQFINELMTGKKVVSFARSEEERSLVNYFLFVLNEGCFFEILENGMVNDDNTEHIRKVAELARRCLRVKGVERPTMMEVAMELEGLRRMLNVEVDIE</sequence>
<dbReference type="GO" id="GO:0030247">
    <property type="term" value="F:polysaccharide binding"/>
    <property type="evidence" value="ECO:0007669"/>
    <property type="project" value="InterPro"/>
</dbReference>
<keyword evidence="6 11" id="KW-1133">Transmembrane helix</keyword>
<keyword evidence="2 9" id="KW-0245">EGF-like domain</keyword>
<feature type="domain" description="Protein kinase" evidence="13">
    <location>
        <begin position="423"/>
        <end position="558"/>
    </location>
</feature>
<dbReference type="AlphaFoldDB" id="A0AA39SDU0"/>
<dbReference type="Pfam" id="PF13947">
    <property type="entry name" value="GUB_WAK_bind"/>
    <property type="match status" value="1"/>
</dbReference>
<dbReference type="InterPro" id="IPR018097">
    <property type="entry name" value="EGF_Ca-bd_CS"/>
</dbReference>
<evidence type="ECO:0000313" key="16">
    <source>
        <dbReference type="Proteomes" id="UP001168877"/>
    </source>
</evidence>
<dbReference type="GO" id="GO:0005509">
    <property type="term" value="F:calcium ion binding"/>
    <property type="evidence" value="ECO:0007669"/>
    <property type="project" value="InterPro"/>
</dbReference>
<dbReference type="GO" id="GO:0005524">
    <property type="term" value="F:ATP binding"/>
    <property type="evidence" value="ECO:0007669"/>
    <property type="project" value="UniProtKB-UniRule"/>
</dbReference>
<evidence type="ECO:0000256" key="8">
    <source>
        <dbReference type="ARBA" id="ARBA00023157"/>
    </source>
</evidence>
<reference evidence="15" key="2">
    <citation type="submission" date="2023-06" db="EMBL/GenBank/DDBJ databases">
        <authorList>
            <person name="Swenson N.G."/>
            <person name="Wegrzyn J.L."/>
            <person name="Mcevoy S.L."/>
        </authorList>
    </citation>
    <scope>NUCLEOTIDE SEQUENCE</scope>
    <source>
        <strain evidence="15">NS2018</strain>
        <tissue evidence="15">Leaf</tissue>
    </source>
</reference>
<dbReference type="Proteomes" id="UP001168877">
    <property type="component" value="Unassembled WGS sequence"/>
</dbReference>
<dbReference type="SMART" id="SM00179">
    <property type="entry name" value="EGF_CA"/>
    <property type="match status" value="1"/>
</dbReference>
<evidence type="ECO:0000259" key="13">
    <source>
        <dbReference type="PROSITE" id="PS50011"/>
    </source>
</evidence>
<dbReference type="SUPFAM" id="SSF57196">
    <property type="entry name" value="EGF/Laminin"/>
    <property type="match status" value="1"/>
</dbReference>
<dbReference type="PROSITE" id="PS00010">
    <property type="entry name" value="ASX_HYDROXYL"/>
    <property type="match status" value="1"/>
</dbReference>
<feature type="binding site" evidence="10">
    <location>
        <position position="452"/>
    </location>
    <ligand>
        <name>ATP</name>
        <dbReference type="ChEBI" id="CHEBI:30616"/>
    </ligand>
</feature>
<dbReference type="InterPro" id="IPR000152">
    <property type="entry name" value="EGF-type_Asp/Asn_hydroxyl_site"/>
</dbReference>
<dbReference type="EMBL" id="JAUESC010000382">
    <property type="protein sequence ID" value="KAK0587129.1"/>
    <property type="molecule type" value="Genomic_DNA"/>
</dbReference>
<dbReference type="InterPro" id="IPR011009">
    <property type="entry name" value="Kinase-like_dom_sf"/>
</dbReference>
<evidence type="ECO:0000259" key="14">
    <source>
        <dbReference type="PROSITE" id="PS50026"/>
    </source>
</evidence>
<evidence type="ECO:0000313" key="15">
    <source>
        <dbReference type="EMBL" id="KAK0587129.1"/>
    </source>
</evidence>
<dbReference type="InterPro" id="IPR000719">
    <property type="entry name" value="Prot_kinase_dom"/>
</dbReference>
<evidence type="ECO:0000256" key="7">
    <source>
        <dbReference type="ARBA" id="ARBA00023136"/>
    </source>
</evidence>
<evidence type="ECO:0000256" key="6">
    <source>
        <dbReference type="ARBA" id="ARBA00022989"/>
    </source>
</evidence>
<keyword evidence="5" id="KW-0677">Repeat</keyword>
<comment type="caution">
    <text evidence="15">The sequence shown here is derived from an EMBL/GenBank/DDBJ whole genome shotgun (WGS) entry which is preliminary data.</text>
</comment>
<evidence type="ECO:0000256" key="3">
    <source>
        <dbReference type="ARBA" id="ARBA00022692"/>
    </source>
</evidence>
<keyword evidence="10" id="KW-0067">ATP-binding</keyword>
<dbReference type="InterPro" id="IPR001881">
    <property type="entry name" value="EGF-like_Ca-bd_dom"/>
</dbReference>
<dbReference type="PROSITE" id="PS50011">
    <property type="entry name" value="PROTEIN_KINASE_DOM"/>
    <property type="match status" value="1"/>
</dbReference>
<dbReference type="CDD" id="cd00054">
    <property type="entry name" value="EGF_CA"/>
    <property type="match status" value="1"/>
</dbReference>
<accession>A0AA39SDU0</accession>
<comment type="subcellular location">
    <subcellularLocation>
        <location evidence="1">Membrane</location>
        <topology evidence="1">Single-pass membrane protein</topology>
    </subcellularLocation>
</comment>
<dbReference type="PROSITE" id="PS01186">
    <property type="entry name" value="EGF_2"/>
    <property type="match status" value="1"/>
</dbReference>
<feature type="domain" description="EGF-like" evidence="14">
    <location>
        <begin position="296"/>
        <end position="331"/>
    </location>
</feature>
<dbReference type="InterPro" id="IPR017441">
    <property type="entry name" value="Protein_kinase_ATP_BS"/>
</dbReference>
<feature type="transmembrane region" description="Helical" evidence="11">
    <location>
        <begin position="351"/>
        <end position="373"/>
    </location>
</feature>
<comment type="caution">
    <text evidence="9">Lacks conserved residue(s) required for the propagation of feature annotation.</text>
</comment>
<dbReference type="PROSITE" id="PS50026">
    <property type="entry name" value="EGF_3"/>
    <property type="match status" value="1"/>
</dbReference>
<organism evidence="15 16">
    <name type="scientific">Acer saccharum</name>
    <name type="common">Sugar maple</name>
    <dbReference type="NCBI Taxonomy" id="4024"/>
    <lineage>
        <taxon>Eukaryota</taxon>
        <taxon>Viridiplantae</taxon>
        <taxon>Streptophyta</taxon>
        <taxon>Embryophyta</taxon>
        <taxon>Tracheophyta</taxon>
        <taxon>Spermatophyta</taxon>
        <taxon>Magnoliopsida</taxon>
        <taxon>eudicotyledons</taxon>
        <taxon>Gunneridae</taxon>
        <taxon>Pentapetalae</taxon>
        <taxon>rosids</taxon>
        <taxon>malvids</taxon>
        <taxon>Sapindales</taxon>
        <taxon>Sapindaceae</taxon>
        <taxon>Hippocastanoideae</taxon>
        <taxon>Acereae</taxon>
        <taxon>Acer</taxon>
    </lineage>
</organism>
<dbReference type="PROSITE" id="PS00107">
    <property type="entry name" value="PROTEIN_KINASE_ATP"/>
    <property type="match status" value="1"/>
</dbReference>
<name>A0AA39SDU0_ACESA</name>
<dbReference type="FunFam" id="2.10.25.10:FF:000038">
    <property type="entry name" value="Fibrillin 2"/>
    <property type="match status" value="1"/>
</dbReference>
<dbReference type="GO" id="GO:0016020">
    <property type="term" value="C:membrane"/>
    <property type="evidence" value="ECO:0007669"/>
    <property type="project" value="UniProtKB-SubCell"/>
</dbReference>
<proteinExistence type="predicted"/>
<dbReference type="Pfam" id="PF12947">
    <property type="entry name" value="EGF_3"/>
    <property type="match status" value="1"/>
</dbReference>
<keyword evidence="16" id="KW-1185">Reference proteome</keyword>
<feature type="signal peptide" evidence="12">
    <location>
        <begin position="1"/>
        <end position="27"/>
    </location>
</feature>
<dbReference type="SMART" id="SM00181">
    <property type="entry name" value="EGF"/>
    <property type="match status" value="2"/>
</dbReference>
<protein>
    <submittedName>
        <fullName evidence="15">Uncharacterized protein</fullName>
    </submittedName>
</protein>
<dbReference type="PROSITE" id="PS01187">
    <property type="entry name" value="EGF_CA"/>
    <property type="match status" value="1"/>
</dbReference>
<evidence type="ECO:0000256" key="10">
    <source>
        <dbReference type="PROSITE-ProRule" id="PRU10141"/>
    </source>
</evidence>
<dbReference type="InterPro" id="IPR025287">
    <property type="entry name" value="WAK_GUB"/>
</dbReference>
<evidence type="ECO:0000256" key="5">
    <source>
        <dbReference type="ARBA" id="ARBA00022737"/>
    </source>
</evidence>
<keyword evidence="8" id="KW-1015">Disulfide bond</keyword>
<dbReference type="InterPro" id="IPR000742">
    <property type="entry name" value="EGF"/>
</dbReference>
<reference evidence="15" key="1">
    <citation type="journal article" date="2022" name="Plant J.">
        <title>Strategies of tolerance reflected in two North American maple genomes.</title>
        <authorList>
            <person name="McEvoy S.L."/>
            <person name="Sezen U.U."/>
            <person name="Trouern-Trend A."/>
            <person name="McMahon S.M."/>
            <person name="Schaberg P.G."/>
            <person name="Yang J."/>
            <person name="Wegrzyn J.L."/>
            <person name="Swenson N.G."/>
        </authorList>
    </citation>
    <scope>NUCLEOTIDE SEQUENCE</scope>
    <source>
        <strain evidence="15">NS2018</strain>
    </source>
</reference>
<feature type="chain" id="PRO_5041387938" evidence="12">
    <location>
        <begin position="28"/>
        <end position="558"/>
    </location>
</feature>
<evidence type="ECO:0000256" key="1">
    <source>
        <dbReference type="ARBA" id="ARBA00004167"/>
    </source>
</evidence>
<dbReference type="InterPro" id="IPR024731">
    <property type="entry name" value="NELL2-like_EGF"/>
</dbReference>
<evidence type="ECO:0000256" key="4">
    <source>
        <dbReference type="ARBA" id="ARBA00022729"/>
    </source>
</evidence>
<keyword evidence="10" id="KW-0547">Nucleotide-binding</keyword>
<evidence type="ECO:0000256" key="9">
    <source>
        <dbReference type="PROSITE-ProRule" id="PRU00076"/>
    </source>
</evidence>
<gene>
    <name evidence="15" type="ORF">LWI29_017865</name>
</gene>